<dbReference type="RefSeq" id="WP_184792726.1">
    <property type="nucleotide sequence ID" value="NZ_BONT01000028.1"/>
</dbReference>
<feature type="compositionally biased region" description="Low complexity" evidence="1">
    <location>
        <begin position="10"/>
        <end position="19"/>
    </location>
</feature>
<reference evidence="4 5" key="1">
    <citation type="submission" date="2020-08" db="EMBL/GenBank/DDBJ databases">
        <title>Genomic Encyclopedia of Type Strains, Phase IV (KMG-IV): sequencing the most valuable type-strain genomes for metagenomic binning, comparative biology and taxonomic classification.</title>
        <authorList>
            <person name="Goeker M."/>
        </authorList>
    </citation>
    <scope>NUCLEOTIDE SEQUENCE [LARGE SCALE GENOMIC DNA]</scope>
    <source>
        <strain evidence="4 5">YIM 65646</strain>
    </source>
</reference>
<name>A0A841G1V7_9ACTN</name>
<protein>
    <recommendedName>
        <fullName evidence="3">DUF4350 domain-containing protein</fullName>
    </recommendedName>
</protein>
<evidence type="ECO:0000256" key="1">
    <source>
        <dbReference type="SAM" id="MobiDB-lite"/>
    </source>
</evidence>
<dbReference type="Pfam" id="PF14258">
    <property type="entry name" value="DUF4350"/>
    <property type="match status" value="1"/>
</dbReference>
<feature type="region of interest" description="Disordered" evidence="1">
    <location>
        <begin position="258"/>
        <end position="281"/>
    </location>
</feature>
<dbReference type="EMBL" id="JACHGT010000024">
    <property type="protein sequence ID" value="MBB6039637.1"/>
    <property type="molecule type" value="Genomic_DNA"/>
</dbReference>
<evidence type="ECO:0000256" key="2">
    <source>
        <dbReference type="SAM" id="Phobius"/>
    </source>
</evidence>
<proteinExistence type="predicted"/>
<dbReference type="InterPro" id="IPR025646">
    <property type="entry name" value="DUF4350"/>
</dbReference>
<dbReference type="AlphaFoldDB" id="A0A841G1V7"/>
<feature type="region of interest" description="Disordered" evidence="1">
    <location>
        <begin position="1"/>
        <end position="24"/>
    </location>
</feature>
<evidence type="ECO:0000259" key="3">
    <source>
        <dbReference type="Pfam" id="PF14258"/>
    </source>
</evidence>
<accession>A0A841G1V7</accession>
<organism evidence="4 5">
    <name type="scientific">Phytomonospora endophytica</name>
    <dbReference type="NCBI Taxonomy" id="714109"/>
    <lineage>
        <taxon>Bacteria</taxon>
        <taxon>Bacillati</taxon>
        <taxon>Actinomycetota</taxon>
        <taxon>Actinomycetes</taxon>
        <taxon>Micromonosporales</taxon>
        <taxon>Micromonosporaceae</taxon>
        <taxon>Phytomonospora</taxon>
    </lineage>
</organism>
<keyword evidence="5" id="KW-1185">Reference proteome</keyword>
<dbReference type="Proteomes" id="UP000548476">
    <property type="component" value="Unassembled WGS sequence"/>
</dbReference>
<sequence>MTTTTPPPETVEAAPAAKGPVKKKSRWSKPRLITPYAVVFLLAILTVIAVSVETPSPGDEDYLSPTATSDFGGSVLAQRLTERGIATTVATNVADALAAAGRPNTTLFVPAPDFVRADQLLEMSYLPEGTRIVLVRPGAFRLMALTGLQVADSRIATGLAEPGCNVPEAAAAGPAEVFRDRYAAPDPPKGMQPVTIGVPCYDGSMVTVPSVEEMPEIVVVGAADPFDNARINAAGNSELAVGMLATRPNLVWLDMHASEPPPKYDGEEQEPDPYVPPKASSPENPLYKAFPAWMWAALIGLLIVFALAALARGRRLGPPVVEPLPVQVPAAETVYGRARLYRRGDGREAALSAMRDGALHRILPAVGLSSKADLGQIVETVAARAGRDRQQVRMILFGPPPGSDQDLLNSIHALDSLEHAVLGERPHERRHRR</sequence>
<comment type="caution">
    <text evidence="4">The sequence shown here is derived from an EMBL/GenBank/DDBJ whole genome shotgun (WGS) entry which is preliminary data.</text>
</comment>
<gene>
    <name evidence="4" type="ORF">HNR73_007534</name>
</gene>
<keyword evidence="2" id="KW-1133">Transmembrane helix</keyword>
<feature type="domain" description="DUF4350" evidence="3">
    <location>
        <begin position="67"/>
        <end position="244"/>
    </location>
</feature>
<keyword evidence="2" id="KW-0812">Transmembrane</keyword>
<evidence type="ECO:0000313" key="4">
    <source>
        <dbReference type="EMBL" id="MBB6039637.1"/>
    </source>
</evidence>
<keyword evidence="2" id="KW-0472">Membrane</keyword>
<feature type="transmembrane region" description="Helical" evidence="2">
    <location>
        <begin position="292"/>
        <end position="311"/>
    </location>
</feature>
<feature type="transmembrane region" description="Helical" evidence="2">
    <location>
        <begin position="32"/>
        <end position="52"/>
    </location>
</feature>
<evidence type="ECO:0000313" key="5">
    <source>
        <dbReference type="Proteomes" id="UP000548476"/>
    </source>
</evidence>